<proteinExistence type="predicted"/>
<accession>A0A9Q1F4I9</accession>
<evidence type="ECO:0000259" key="2">
    <source>
        <dbReference type="PROSITE" id="PS50853"/>
    </source>
</evidence>
<dbReference type="InterPro" id="IPR036116">
    <property type="entry name" value="FN3_sf"/>
</dbReference>
<keyword evidence="1" id="KW-1133">Transmembrane helix</keyword>
<comment type="caution">
    <text evidence="3">The sequence shown here is derived from an EMBL/GenBank/DDBJ whole genome shotgun (WGS) entry which is preliminary data.</text>
</comment>
<dbReference type="Pfam" id="PF09294">
    <property type="entry name" value="Interfer-bind"/>
    <property type="match status" value="1"/>
</dbReference>
<organism evidence="3 4">
    <name type="scientific">Synaphobranchus kaupii</name>
    <name type="common">Kaup's arrowtooth eel</name>
    <dbReference type="NCBI Taxonomy" id="118154"/>
    <lineage>
        <taxon>Eukaryota</taxon>
        <taxon>Metazoa</taxon>
        <taxon>Chordata</taxon>
        <taxon>Craniata</taxon>
        <taxon>Vertebrata</taxon>
        <taxon>Euteleostomi</taxon>
        <taxon>Actinopterygii</taxon>
        <taxon>Neopterygii</taxon>
        <taxon>Teleostei</taxon>
        <taxon>Anguilliformes</taxon>
        <taxon>Synaphobranchidae</taxon>
        <taxon>Synaphobranchus</taxon>
    </lineage>
</organism>
<evidence type="ECO:0000256" key="1">
    <source>
        <dbReference type="SAM" id="Phobius"/>
    </source>
</evidence>
<keyword evidence="1" id="KW-0472">Membrane</keyword>
<dbReference type="EMBL" id="JAINUF010000009">
    <property type="protein sequence ID" value="KAJ8350893.1"/>
    <property type="molecule type" value="Genomic_DNA"/>
</dbReference>
<evidence type="ECO:0000313" key="4">
    <source>
        <dbReference type="Proteomes" id="UP001152622"/>
    </source>
</evidence>
<dbReference type="OrthoDB" id="8724082at2759"/>
<dbReference type="PANTHER" id="PTHR20859:SF91">
    <property type="match status" value="1"/>
</dbReference>
<dbReference type="InterPro" id="IPR050650">
    <property type="entry name" value="Type-II_Cytokine-TF_Rcpt"/>
</dbReference>
<dbReference type="GO" id="GO:0004896">
    <property type="term" value="F:cytokine receptor activity"/>
    <property type="evidence" value="ECO:0007669"/>
    <property type="project" value="TreeGrafter"/>
</dbReference>
<dbReference type="AlphaFoldDB" id="A0A9Q1F4I9"/>
<dbReference type="InterPro" id="IPR015373">
    <property type="entry name" value="Interferon/interleukin_rcp_dom"/>
</dbReference>
<dbReference type="PANTHER" id="PTHR20859">
    <property type="entry name" value="INTERFERON/INTERLEUKIN RECEPTOR"/>
    <property type="match status" value="1"/>
</dbReference>
<reference evidence="3" key="1">
    <citation type="journal article" date="2023" name="Science">
        <title>Genome structures resolve the early diversification of teleost fishes.</title>
        <authorList>
            <person name="Parey E."/>
            <person name="Louis A."/>
            <person name="Montfort J."/>
            <person name="Bouchez O."/>
            <person name="Roques C."/>
            <person name="Iampietro C."/>
            <person name="Lluch J."/>
            <person name="Castinel A."/>
            <person name="Donnadieu C."/>
            <person name="Desvignes T."/>
            <person name="Floi Bucao C."/>
            <person name="Jouanno E."/>
            <person name="Wen M."/>
            <person name="Mejri S."/>
            <person name="Dirks R."/>
            <person name="Jansen H."/>
            <person name="Henkel C."/>
            <person name="Chen W.J."/>
            <person name="Zahm M."/>
            <person name="Cabau C."/>
            <person name="Klopp C."/>
            <person name="Thompson A.W."/>
            <person name="Robinson-Rechavi M."/>
            <person name="Braasch I."/>
            <person name="Lecointre G."/>
            <person name="Bobe J."/>
            <person name="Postlethwait J.H."/>
            <person name="Berthelot C."/>
            <person name="Roest Crollius H."/>
            <person name="Guiguen Y."/>
        </authorList>
    </citation>
    <scope>NUCLEOTIDE SEQUENCE</scope>
    <source>
        <strain evidence="3">WJC10195</strain>
    </source>
</reference>
<dbReference type="InterPro" id="IPR003961">
    <property type="entry name" value="FN3_dom"/>
</dbReference>
<dbReference type="Gene3D" id="2.60.40.10">
    <property type="entry name" value="Immunoglobulins"/>
    <property type="match status" value="1"/>
</dbReference>
<evidence type="ECO:0000313" key="3">
    <source>
        <dbReference type="EMBL" id="KAJ8350893.1"/>
    </source>
</evidence>
<dbReference type="CDD" id="cd00063">
    <property type="entry name" value="FN3"/>
    <property type="match status" value="1"/>
</dbReference>
<name>A0A9Q1F4I9_SYNKA</name>
<keyword evidence="1" id="KW-0812">Transmembrane</keyword>
<keyword evidence="4" id="KW-1185">Reference proteome</keyword>
<dbReference type="Pfam" id="PF01108">
    <property type="entry name" value="Tissue_fac"/>
    <property type="match status" value="1"/>
</dbReference>
<dbReference type="InterPro" id="IPR013783">
    <property type="entry name" value="Ig-like_fold"/>
</dbReference>
<dbReference type="PROSITE" id="PS50853">
    <property type="entry name" value="FN3"/>
    <property type="match status" value="1"/>
</dbReference>
<feature type="domain" description="Fibronectin type-III" evidence="2">
    <location>
        <begin position="123"/>
        <end position="218"/>
    </location>
</feature>
<protein>
    <recommendedName>
        <fullName evidence="2">Fibronectin type-III domain-containing protein</fullName>
    </recommendedName>
</protein>
<dbReference type="SUPFAM" id="SSF49265">
    <property type="entry name" value="Fibronectin type III"/>
    <property type="match status" value="2"/>
</dbReference>
<feature type="transmembrane region" description="Helical" evidence="1">
    <location>
        <begin position="227"/>
        <end position="248"/>
    </location>
</feature>
<gene>
    <name evidence="3" type="ORF">SKAU_G00260230</name>
</gene>
<dbReference type="Proteomes" id="UP001152622">
    <property type="component" value="Chromosome 9"/>
</dbReference>
<dbReference type="GO" id="GO:0005886">
    <property type="term" value="C:plasma membrane"/>
    <property type="evidence" value="ECO:0007669"/>
    <property type="project" value="TreeGrafter"/>
</dbReference>
<sequence length="327" mass="36910">MYFKDTINIFFVLQVISKVCPVELSRLWPPNNVRVESQNLHSVLNWSAATDNPAVEYAVQYYFDDVIGWKDVLLCTPTNDTHCDFSSVARSSITLTLRVRAQSVNQTSTWSESEPFHGNTQTRLGPPDVTLSTIPNALLVQISDPSPLLRDEFGDFLEYRVVYWEQTKGLREYREGLSSIVKLESLKVGGNYCVRVQYILRRREGDLSTPVCAIVPESEEESAKRTAWIAATLVVLFAVLICACLIAVHKNHDVLKKALKPPICLPEHIRQFFEREEFAQLSQSSASTPDQVESFLVTHVIEDEEEPCSPVYQESVCQGPASSLHFP</sequence>